<proteinExistence type="predicted"/>
<accession>A0A081K5J9</accession>
<name>A0A081K5J9_9GAMM</name>
<gene>
    <name evidence="1" type="ORF">GV64_00570</name>
</gene>
<dbReference type="eggNOG" id="COG4819">
    <property type="taxonomic scope" value="Bacteria"/>
</dbReference>
<organism evidence="1 2">
    <name type="scientific">Endozoicomonas elysicola</name>
    <dbReference type="NCBI Taxonomy" id="305900"/>
    <lineage>
        <taxon>Bacteria</taxon>
        <taxon>Pseudomonadati</taxon>
        <taxon>Pseudomonadota</taxon>
        <taxon>Gammaproteobacteria</taxon>
        <taxon>Oceanospirillales</taxon>
        <taxon>Endozoicomonadaceae</taxon>
        <taxon>Endozoicomonas</taxon>
    </lineage>
</organism>
<dbReference type="RefSeq" id="WP_020582503.1">
    <property type="nucleotide sequence ID" value="NZ_JOJP01000001.1"/>
</dbReference>
<dbReference type="Pfam" id="PF06277">
    <property type="entry name" value="EutA"/>
    <property type="match status" value="1"/>
</dbReference>
<protein>
    <recommendedName>
        <fullName evidence="3">Reactivating factor for ethanolamine ammonia lyase</fullName>
    </recommendedName>
</protein>
<dbReference type="EMBL" id="JOJP01000001">
    <property type="protein sequence ID" value="KEI69425.1"/>
    <property type="molecule type" value="Genomic_DNA"/>
</dbReference>
<dbReference type="AlphaFoldDB" id="A0A081K5J9"/>
<dbReference type="InterPro" id="IPR043129">
    <property type="entry name" value="ATPase_NBD"/>
</dbReference>
<dbReference type="Proteomes" id="UP000027997">
    <property type="component" value="Unassembled WGS sequence"/>
</dbReference>
<comment type="caution">
    <text evidence="1">The sequence shown here is derived from an EMBL/GenBank/DDBJ whole genome shotgun (WGS) entry which is preliminary data.</text>
</comment>
<evidence type="ECO:0000313" key="1">
    <source>
        <dbReference type="EMBL" id="KEI69425.1"/>
    </source>
</evidence>
<keyword evidence="2" id="KW-1185">Reference proteome</keyword>
<dbReference type="STRING" id="305900.GV64_00570"/>
<sequence>MFRHFTGNQSVMMIGLDFGSTTSRAMIASAHLERNPMTERMELGEPELIYRSDAILTPFENGELCTETINTCLEQWLEESGIDCDQLFSGGVIITGLAAEKQNAQAIARSVREKVNQAIVATADDPCMESWLAFMGNSLELSRATPEIPFINLDIGGGTTNPALGIDGNITESGCYYIGARHFQFEPGTYRLLEVSNHGQQLLVQLGLQLTIGEECSQNSIDKIVSFYVQGLEAMVTGDHSWFDQSDGQQLCQVAFQPNAQALQQAAITFSGGVGELLYQYTATGKLPDTTAFGDLGIDLCKAIANSKTLCRSLSQYIPEYKGRATVYGLALHSAELSGNTLFMPKPEQLPVNDLPIVARLALNADGNRIKRAIELARKTHNGGCIRITLKDDNYPGFKELKSFGEKLAETIELSGFPSELPLLLLVPKDFGKVIGSYASRWGKLPVNLMAVDEVPDRKAGFVSLGKVKNFVIPVYFYGMH</sequence>
<dbReference type="SUPFAM" id="SSF53067">
    <property type="entry name" value="Actin-like ATPase domain"/>
    <property type="match status" value="1"/>
</dbReference>
<dbReference type="PIRSF" id="PIRSF012293">
    <property type="entry name" value="EutA"/>
    <property type="match status" value="1"/>
</dbReference>
<reference evidence="1 2" key="1">
    <citation type="submission" date="2014-06" db="EMBL/GenBank/DDBJ databases">
        <title>Whole Genome Sequences of Three Symbiotic Endozoicomonas Bacteria.</title>
        <authorList>
            <person name="Neave M.J."/>
            <person name="Apprill A."/>
            <person name="Voolstra C.R."/>
        </authorList>
    </citation>
    <scope>NUCLEOTIDE SEQUENCE [LARGE SCALE GENOMIC DNA]</scope>
    <source>
        <strain evidence="1 2">DSM 22380</strain>
    </source>
</reference>
<evidence type="ECO:0000313" key="2">
    <source>
        <dbReference type="Proteomes" id="UP000027997"/>
    </source>
</evidence>
<evidence type="ECO:0008006" key="3">
    <source>
        <dbReference type="Google" id="ProtNLM"/>
    </source>
</evidence>
<dbReference type="InterPro" id="IPR009377">
    <property type="entry name" value="EutA"/>
</dbReference>